<feature type="region of interest" description="Disordered" evidence="1">
    <location>
        <begin position="53"/>
        <end position="245"/>
    </location>
</feature>
<keyword evidence="3" id="KW-1185">Reference proteome</keyword>
<accession>A0A9W7ZWB2</accession>
<proteinExistence type="predicted"/>
<reference evidence="2" key="1">
    <citation type="submission" date="2022-07" db="EMBL/GenBank/DDBJ databases">
        <title>Phylogenomic reconstructions and comparative analyses of Kickxellomycotina fungi.</title>
        <authorList>
            <person name="Reynolds N.K."/>
            <person name="Stajich J.E."/>
            <person name="Barry K."/>
            <person name="Grigoriev I.V."/>
            <person name="Crous P."/>
            <person name="Smith M.E."/>
        </authorList>
    </citation>
    <scope>NUCLEOTIDE SEQUENCE</scope>
    <source>
        <strain evidence="2">RSA 861</strain>
    </source>
</reference>
<feature type="compositionally biased region" description="Polar residues" evidence="1">
    <location>
        <begin position="259"/>
        <end position="281"/>
    </location>
</feature>
<feature type="compositionally biased region" description="Basic and acidic residues" evidence="1">
    <location>
        <begin position="460"/>
        <end position="473"/>
    </location>
</feature>
<protein>
    <submittedName>
        <fullName evidence="2">Uncharacterized protein</fullName>
    </submittedName>
</protein>
<feature type="region of interest" description="Disordered" evidence="1">
    <location>
        <begin position="259"/>
        <end position="308"/>
    </location>
</feature>
<dbReference type="Proteomes" id="UP001150569">
    <property type="component" value="Unassembled WGS sequence"/>
</dbReference>
<feature type="compositionally biased region" description="Low complexity" evidence="1">
    <location>
        <begin position="53"/>
        <end position="66"/>
    </location>
</feature>
<sequence>MSGPNLSAELNTKFCMEYTLDSLPSYDQSSSKGSAIGRSNKIADLCRNLIARSSSNSKSTKSSVNSQANAHSLWGRLTGKRSRKHAASDEASGSPEDGSGVSFGNQSSGSAIPGSELGTGTDGAPPPAKRRRRNPFHKLARGWPWSKPSPVSGPPLTTPGTTVPSVIDPSNGEVNFGPYDTRSSGTSTSDSTTSGTGRGSETSQRSIDKLNKAYSLPDVSPKFQKRVKKPPQRPFNRFPKSPSALKKFSSWVSLRVSQTGGNIESTSPPVTPRGSQSTGSFAASRDDLRSPTSPQYPESFLETSPDLFTHSLPTKDSLELSAAGSTPPASEWEIYNEIKRREERAKNARPEPTPDEENVWRQQLLNDFSQRGLLGPSLEKLFKSSGFPYSPEFSRSLPNQAQAAEYMAFQTLVDSYLVYVVRSMIQTIKYFEENNGQSYLCEAVMASYDAHNLRQSPGDLDPRQALHGTHESDSTFSPLLEADQVLSVKGTELQFIPSRPRANPDNGDSIHSIDTDIATSFSSGLSSPTLDVKSLPKGRYEILALQPRTISDGMQFIPVDWETPCSIIRKALYVFNLDSALESETSRILQDRNLMIEKVRNEISPSDLNFLTTW</sequence>
<dbReference type="EMBL" id="JANBPT010000639">
    <property type="protein sequence ID" value="KAJ1915279.1"/>
    <property type="molecule type" value="Genomic_DNA"/>
</dbReference>
<dbReference type="AlphaFoldDB" id="A0A9W7ZWB2"/>
<gene>
    <name evidence="2" type="ORF">IWQ60_008491</name>
</gene>
<evidence type="ECO:0000313" key="3">
    <source>
        <dbReference type="Proteomes" id="UP001150569"/>
    </source>
</evidence>
<evidence type="ECO:0000256" key="1">
    <source>
        <dbReference type="SAM" id="MobiDB-lite"/>
    </source>
</evidence>
<organism evidence="2 3">
    <name type="scientific">Tieghemiomyces parasiticus</name>
    <dbReference type="NCBI Taxonomy" id="78921"/>
    <lineage>
        <taxon>Eukaryota</taxon>
        <taxon>Fungi</taxon>
        <taxon>Fungi incertae sedis</taxon>
        <taxon>Zoopagomycota</taxon>
        <taxon>Kickxellomycotina</taxon>
        <taxon>Dimargaritomycetes</taxon>
        <taxon>Dimargaritales</taxon>
        <taxon>Dimargaritaceae</taxon>
        <taxon>Tieghemiomyces</taxon>
    </lineage>
</organism>
<feature type="compositionally biased region" description="Low complexity" evidence="1">
    <location>
        <begin position="181"/>
        <end position="205"/>
    </location>
</feature>
<feature type="region of interest" description="Disordered" evidence="1">
    <location>
        <begin position="454"/>
        <end position="475"/>
    </location>
</feature>
<comment type="caution">
    <text evidence="2">The sequence shown here is derived from an EMBL/GenBank/DDBJ whole genome shotgun (WGS) entry which is preliminary data.</text>
</comment>
<feature type="compositionally biased region" description="Basic residues" evidence="1">
    <location>
        <begin position="128"/>
        <end position="140"/>
    </location>
</feature>
<name>A0A9W7ZWB2_9FUNG</name>
<evidence type="ECO:0000313" key="2">
    <source>
        <dbReference type="EMBL" id="KAJ1915279.1"/>
    </source>
</evidence>